<reference evidence="1 2" key="1">
    <citation type="submission" date="2024-02" db="EMBL/GenBank/DDBJ databases">
        <authorList>
            <person name="Vignale AGUSTIN F."/>
            <person name="Sosa J E."/>
            <person name="Modenutti C."/>
        </authorList>
    </citation>
    <scope>NUCLEOTIDE SEQUENCE [LARGE SCALE GENOMIC DNA]</scope>
</reference>
<name>A0ABC8V2K4_9AQUA</name>
<dbReference type="EMBL" id="CAUOFW020010010">
    <property type="protein sequence ID" value="CAK9187494.1"/>
    <property type="molecule type" value="Genomic_DNA"/>
</dbReference>
<comment type="caution">
    <text evidence="1">The sequence shown here is derived from an EMBL/GenBank/DDBJ whole genome shotgun (WGS) entry which is preliminary data.</text>
</comment>
<gene>
    <name evidence="1" type="ORF">ILEXP_LOCUS58051</name>
</gene>
<protein>
    <submittedName>
        <fullName evidence="1">Uncharacterized protein</fullName>
    </submittedName>
</protein>
<dbReference type="AlphaFoldDB" id="A0ABC8V2K4"/>
<accession>A0ABC8V2K4</accession>
<keyword evidence="2" id="KW-1185">Reference proteome</keyword>
<organism evidence="1 2">
    <name type="scientific">Ilex paraguariensis</name>
    <name type="common">yerba mate</name>
    <dbReference type="NCBI Taxonomy" id="185542"/>
    <lineage>
        <taxon>Eukaryota</taxon>
        <taxon>Viridiplantae</taxon>
        <taxon>Streptophyta</taxon>
        <taxon>Embryophyta</taxon>
        <taxon>Tracheophyta</taxon>
        <taxon>Spermatophyta</taxon>
        <taxon>Magnoliopsida</taxon>
        <taxon>eudicotyledons</taxon>
        <taxon>Gunneridae</taxon>
        <taxon>Pentapetalae</taxon>
        <taxon>asterids</taxon>
        <taxon>campanulids</taxon>
        <taxon>Aquifoliales</taxon>
        <taxon>Aquifoliaceae</taxon>
        <taxon>Ilex</taxon>
    </lineage>
</organism>
<dbReference type="Proteomes" id="UP001642360">
    <property type="component" value="Unassembled WGS sequence"/>
</dbReference>
<evidence type="ECO:0000313" key="1">
    <source>
        <dbReference type="EMBL" id="CAK9187494.1"/>
    </source>
</evidence>
<proteinExistence type="predicted"/>
<sequence length="126" mass="13993">MDATPVIPMLERCYGELAADWSFMQLPDSAPVGPCGDRLLGESAPELTGRRLGDFDVRGCGSMVEFMRKRVGLVEHYIGRFEMRMSERVGAHLARYLARNRASYSAGLVCYGHQGRPAQKAGLDFH</sequence>
<evidence type="ECO:0000313" key="2">
    <source>
        <dbReference type="Proteomes" id="UP001642360"/>
    </source>
</evidence>